<reference evidence="2 3" key="1">
    <citation type="submission" date="2024-01" db="EMBL/GenBank/DDBJ databases">
        <title>Genome assemblies of Stephania.</title>
        <authorList>
            <person name="Yang L."/>
        </authorList>
    </citation>
    <scope>NUCLEOTIDE SEQUENCE [LARGE SCALE GENOMIC DNA]</scope>
    <source>
        <strain evidence="2">YNDBR</strain>
        <tissue evidence="2">Leaf</tissue>
    </source>
</reference>
<proteinExistence type="predicted"/>
<dbReference type="Proteomes" id="UP001420932">
    <property type="component" value="Unassembled WGS sequence"/>
</dbReference>
<protein>
    <submittedName>
        <fullName evidence="2">Uncharacterized protein</fullName>
    </submittedName>
</protein>
<dbReference type="AlphaFoldDB" id="A0AAP0L2I3"/>
<evidence type="ECO:0000256" key="1">
    <source>
        <dbReference type="SAM" id="MobiDB-lite"/>
    </source>
</evidence>
<gene>
    <name evidence="2" type="ORF">Syun_004013</name>
</gene>
<evidence type="ECO:0000313" key="3">
    <source>
        <dbReference type="Proteomes" id="UP001420932"/>
    </source>
</evidence>
<feature type="compositionally biased region" description="Polar residues" evidence="1">
    <location>
        <begin position="42"/>
        <end position="54"/>
    </location>
</feature>
<accession>A0AAP0L2I3</accession>
<feature type="compositionally biased region" description="Basic and acidic residues" evidence="1">
    <location>
        <begin position="55"/>
        <end position="69"/>
    </location>
</feature>
<feature type="compositionally biased region" description="Acidic residues" evidence="1">
    <location>
        <begin position="81"/>
        <end position="95"/>
    </location>
</feature>
<evidence type="ECO:0000313" key="2">
    <source>
        <dbReference type="EMBL" id="KAK9163111.1"/>
    </source>
</evidence>
<feature type="region of interest" description="Disordered" evidence="1">
    <location>
        <begin position="21"/>
        <end position="130"/>
    </location>
</feature>
<comment type="caution">
    <text evidence="2">The sequence shown here is derived from an EMBL/GenBank/DDBJ whole genome shotgun (WGS) entry which is preliminary data.</text>
</comment>
<name>A0AAP0L2I3_9MAGN</name>
<organism evidence="2 3">
    <name type="scientific">Stephania yunnanensis</name>
    <dbReference type="NCBI Taxonomy" id="152371"/>
    <lineage>
        <taxon>Eukaryota</taxon>
        <taxon>Viridiplantae</taxon>
        <taxon>Streptophyta</taxon>
        <taxon>Embryophyta</taxon>
        <taxon>Tracheophyta</taxon>
        <taxon>Spermatophyta</taxon>
        <taxon>Magnoliopsida</taxon>
        <taxon>Ranunculales</taxon>
        <taxon>Menispermaceae</taxon>
        <taxon>Menispermoideae</taxon>
        <taxon>Cissampelideae</taxon>
        <taxon>Stephania</taxon>
    </lineage>
</organism>
<feature type="compositionally biased region" description="Low complexity" evidence="1">
    <location>
        <begin position="24"/>
        <end position="33"/>
    </location>
</feature>
<dbReference type="EMBL" id="JBBNAF010000002">
    <property type="protein sequence ID" value="KAK9163111.1"/>
    <property type="molecule type" value="Genomic_DNA"/>
</dbReference>
<sequence length="130" mass="14767">MRQDPVEHKPTFEELYAEARLMHRQTQSTTTKGSGKRKRTDIASTSRTHANWSRSVHDKADEKNSKDGLVDGIFEVGQPMEEGEFEADESDDEQMEEKKKFDEEAGEGEEEHNEGQPPNVDVGDERTGDE</sequence>
<keyword evidence="3" id="KW-1185">Reference proteome</keyword>